<keyword evidence="3" id="KW-0648">Protein biosynthesis</keyword>
<dbReference type="Proteomes" id="UP000267798">
    <property type="component" value="Unassembled WGS sequence"/>
</dbReference>
<feature type="domain" description="Elongation factor G-binding protein C-terminal treble-clef zinc-finger" evidence="2">
    <location>
        <begin position="100"/>
        <end position="202"/>
    </location>
</feature>
<dbReference type="InterPro" id="IPR032330">
    <property type="entry name" value="EF-G-binding_C"/>
</dbReference>
<reference evidence="3 4" key="1">
    <citation type="submission" date="2018-09" db="EMBL/GenBank/DDBJ databases">
        <title>Paenibacillus aracenensis nov. sp. isolated from a cave in southern Spain.</title>
        <authorList>
            <person name="Jurado V."/>
            <person name="Gutierrez-Patricio S."/>
            <person name="Gonzalez-Pimentel J.L."/>
            <person name="Miller A.Z."/>
            <person name="Laiz L."/>
            <person name="Saiz-Jimenez C."/>
        </authorList>
    </citation>
    <scope>NUCLEOTIDE SEQUENCE [LARGE SCALE GENOMIC DNA]</scope>
    <source>
        <strain evidence="3 4">JCM 19203</strain>
    </source>
</reference>
<gene>
    <name evidence="3" type="ORF">D3P09_18275</name>
</gene>
<dbReference type="GO" id="GO:0003746">
    <property type="term" value="F:translation elongation factor activity"/>
    <property type="evidence" value="ECO:0007669"/>
    <property type="project" value="UniProtKB-KW"/>
</dbReference>
<dbReference type="Pfam" id="PF07299">
    <property type="entry name" value="EF-G-binding_N"/>
    <property type="match status" value="1"/>
</dbReference>
<evidence type="ECO:0000259" key="2">
    <source>
        <dbReference type="Pfam" id="PF16571"/>
    </source>
</evidence>
<keyword evidence="4" id="KW-1185">Reference proteome</keyword>
<dbReference type="InterPro" id="IPR010841">
    <property type="entry name" value="EF-G-binding_N"/>
</dbReference>
<dbReference type="Pfam" id="PF16571">
    <property type="entry name" value="FBP_C"/>
    <property type="match status" value="1"/>
</dbReference>
<dbReference type="EMBL" id="QXQB01000004">
    <property type="protein sequence ID" value="RJX38024.1"/>
    <property type="molecule type" value="Genomic_DNA"/>
</dbReference>
<dbReference type="CDD" id="cd16342">
    <property type="entry name" value="FusC_FusB"/>
    <property type="match status" value="1"/>
</dbReference>
<accession>A0A3A6PVY4</accession>
<evidence type="ECO:0000313" key="4">
    <source>
        <dbReference type="Proteomes" id="UP000267798"/>
    </source>
</evidence>
<dbReference type="OrthoDB" id="1891078at2"/>
<proteinExistence type="predicted"/>
<keyword evidence="3" id="KW-0251">Elongation factor</keyword>
<dbReference type="RefSeq" id="WP_120112843.1">
    <property type="nucleotide sequence ID" value="NZ_QXQB01000004.1"/>
</dbReference>
<dbReference type="AlphaFoldDB" id="A0A3A6PVY4"/>
<dbReference type="Gene3D" id="1.20.1280.250">
    <property type="match status" value="1"/>
</dbReference>
<protein>
    <submittedName>
        <fullName evidence="3">Elongation factor G-binding protein</fullName>
    </submittedName>
</protein>
<dbReference type="InterPro" id="IPR038344">
    <property type="entry name" value="EF-G_N_sf"/>
</dbReference>
<comment type="caution">
    <text evidence="3">The sequence shown here is derived from an EMBL/GenBank/DDBJ whole genome shotgun (WGS) entry which is preliminary data.</text>
</comment>
<evidence type="ECO:0000259" key="1">
    <source>
        <dbReference type="Pfam" id="PF07299"/>
    </source>
</evidence>
<organism evidence="3 4">
    <name type="scientific">Paenibacillus pinisoli</name>
    <dbReference type="NCBI Taxonomy" id="1276110"/>
    <lineage>
        <taxon>Bacteria</taxon>
        <taxon>Bacillati</taxon>
        <taxon>Bacillota</taxon>
        <taxon>Bacilli</taxon>
        <taxon>Bacillales</taxon>
        <taxon>Paenibacillaceae</taxon>
        <taxon>Paenibacillus</taxon>
    </lineage>
</organism>
<name>A0A3A6PVY4_9BACL</name>
<evidence type="ECO:0000313" key="3">
    <source>
        <dbReference type="EMBL" id="RJX38024.1"/>
    </source>
</evidence>
<sequence length="215" mass="24081">MNTFIRNHQYNLIKKQAGMVQHAYTSVSDRRVAESVRLGACAAIAEAFPDATKEQLDLLGRLADLGTTEEIDKYLLSLEPYLELFPLLTPKEVSRLFPKVKKLKSPDLAAVDRRFLTYAGWTDIGTGRMFLVYDLDGKPAGLEGRFTPAKKGVCFLCNRHQEVALFSAVSKVKPANASPDYYKAFGQYICSDSDACNRHIKDITPLEKFFHLVLG</sequence>
<feature type="domain" description="Elongation factor G-binding protein N-terminal" evidence="1">
    <location>
        <begin position="4"/>
        <end position="86"/>
    </location>
</feature>